<dbReference type="OrthoDB" id="7064567at2"/>
<evidence type="ECO:0000313" key="2">
    <source>
        <dbReference type="Proteomes" id="UP000237003"/>
    </source>
</evidence>
<comment type="caution">
    <text evidence="1">The sequence shown here is derived from an EMBL/GenBank/DDBJ whole genome shotgun (WGS) entry which is preliminary data.</text>
</comment>
<dbReference type="AlphaFoldDB" id="A0A2S4RPV8"/>
<proteinExistence type="predicted"/>
<name>A0A2S4RPV8_CITAM</name>
<protein>
    <submittedName>
        <fullName evidence="1">Uncharacterized protein</fullName>
    </submittedName>
</protein>
<dbReference type="EMBL" id="PQLX01000020">
    <property type="protein sequence ID" value="POU59102.1"/>
    <property type="molecule type" value="Genomic_DNA"/>
</dbReference>
<gene>
    <name evidence="1" type="ORF">C3430_26880</name>
</gene>
<dbReference type="RefSeq" id="WP_103776751.1">
    <property type="nucleotide sequence ID" value="NZ_PQLX01000020.1"/>
</dbReference>
<organism evidence="1 2">
    <name type="scientific">Citrobacter amalonaticus</name>
    <dbReference type="NCBI Taxonomy" id="35703"/>
    <lineage>
        <taxon>Bacteria</taxon>
        <taxon>Pseudomonadati</taxon>
        <taxon>Pseudomonadota</taxon>
        <taxon>Gammaproteobacteria</taxon>
        <taxon>Enterobacterales</taxon>
        <taxon>Enterobacteriaceae</taxon>
        <taxon>Citrobacter</taxon>
    </lineage>
</organism>
<dbReference type="Proteomes" id="UP000237003">
    <property type="component" value="Unassembled WGS sequence"/>
</dbReference>
<sequence>MAFVNEEFTPEDRARYHFDDFDREQVDFPNPDRYWVIDREAGIFLRLVKATVGDHFDPASRLENQFHFHFHRHGYDYLVHIRTGLWDGNLAQFPGTPFVSSRELLPGCKQFVCYLRLISERVRPSPGAPSALRHQRQAVLSDLEAAMDASFSGDYLYMSPEEREVPRHFSFIIAPDGVSCRDGGPRD</sequence>
<evidence type="ECO:0000313" key="1">
    <source>
        <dbReference type="EMBL" id="POU59102.1"/>
    </source>
</evidence>
<reference evidence="1 2" key="1">
    <citation type="submission" date="2018-01" db="EMBL/GenBank/DDBJ databases">
        <title>Complete genome sequences of 14 Citrobacter spp. isolated from plant in Canada.</title>
        <authorList>
            <person name="Bhandare S.G."/>
            <person name="Colavecchio A."/>
            <person name="Jeukens J."/>
            <person name="Emond-Rheault J.-G."/>
            <person name="Freschi L."/>
            <person name="Hamel J."/>
            <person name="Kukavica-Ibrulj I."/>
            <person name="Levesque R."/>
            <person name="Goodridge L."/>
        </authorList>
    </citation>
    <scope>NUCLEOTIDE SEQUENCE [LARGE SCALE GENOMIC DNA]</scope>
    <source>
        <strain evidence="1 2">S1285</strain>
    </source>
</reference>
<accession>A0A2S4RPV8</accession>